<feature type="compositionally biased region" description="Low complexity" evidence="1">
    <location>
        <begin position="353"/>
        <end position="369"/>
    </location>
</feature>
<feature type="region of interest" description="Disordered" evidence="1">
    <location>
        <begin position="1"/>
        <end position="150"/>
    </location>
</feature>
<reference evidence="2" key="1">
    <citation type="journal article" date="2020" name="Fungal Divers.">
        <title>Resolving the Mortierellaceae phylogeny through synthesis of multi-gene phylogenetics and phylogenomics.</title>
        <authorList>
            <person name="Vandepol N."/>
            <person name="Liber J."/>
            <person name="Desiro A."/>
            <person name="Na H."/>
            <person name="Kennedy M."/>
            <person name="Barry K."/>
            <person name="Grigoriev I.V."/>
            <person name="Miller A.N."/>
            <person name="O'Donnell K."/>
            <person name="Stajich J.E."/>
            <person name="Bonito G."/>
        </authorList>
    </citation>
    <scope>NUCLEOTIDE SEQUENCE</scope>
    <source>
        <strain evidence="2">NRRL 28262</strain>
    </source>
</reference>
<dbReference type="AlphaFoldDB" id="A0AAD4H7M6"/>
<comment type="caution">
    <text evidence="2">The sequence shown here is derived from an EMBL/GenBank/DDBJ whole genome shotgun (WGS) entry which is preliminary data.</text>
</comment>
<organism evidence="2 3">
    <name type="scientific">Linnemannia exigua</name>
    <dbReference type="NCBI Taxonomy" id="604196"/>
    <lineage>
        <taxon>Eukaryota</taxon>
        <taxon>Fungi</taxon>
        <taxon>Fungi incertae sedis</taxon>
        <taxon>Mucoromycota</taxon>
        <taxon>Mortierellomycotina</taxon>
        <taxon>Mortierellomycetes</taxon>
        <taxon>Mortierellales</taxon>
        <taxon>Mortierellaceae</taxon>
        <taxon>Linnemannia</taxon>
    </lineage>
</organism>
<sequence>MSSNRIVSSTIIRPAVDAEDDNHRRSNDNSTQRRKREFPDAPEPARRRRSFSRSRSRSRSPLGLSSQGQGGQEGVKRPSLESASDAFRRRSSGPVGGGGGGPSTIDRLGDTPATTTATSTTATTPEVLESGSGATNAGVAKEGDDHGARAAVKRTRTANVNEDDTRRGKRMMGMILGTLTQFKRQQVVPRPVPSVNANASANASNAAAAAAAAAASTSASAINVTTRMTTARTTETMRRDGGDRVRGRSSERAGGPPPRDNRTREPRDARPRNPRDELPREPRDTRARSPAPRARSPATAAIVDSGLRNRGTVQERVQEKLRLETEENEERIRKERAGREARLRETLLKQIAGRSSVPGRRRGPLGAAGTSSLPSAIGASVHASSRATRYDKGYLMTETRPRLRYMPKVMNATIQKEYERQVESNPDQRAFGARHNNAPKPRRDVSGDSLMSQSRTRDGEDDEKDGRRHEDEDIDDEDEDAPPSAEAVAKAEAEAARELEDGMDLDLEGSSFATDSSQGEVLQQEERVQSGGGGGVATVESGSSSVTVPGSPDDSGRGELSEDVTME</sequence>
<keyword evidence="3" id="KW-1185">Reference proteome</keyword>
<feature type="compositionally biased region" description="Basic and acidic residues" evidence="1">
    <location>
        <begin position="235"/>
        <end position="251"/>
    </location>
</feature>
<evidence type="ECO:0008006" key="4">
    <source>
        <dbReference type="Google" id="ProtNLM"/>
    </source>
</evidence>
<feature type="compositionally biased region" description="Low complexity" evidence="1">
    <location>
        <begin position="537"/>
        <end position="553"/>
    </location>
</feature>
<feature type="region of interest" description="Disordered" evidence="1">
    <location>
        <begin position="225"/>
        <end position="320"/>
    </location>
</feature>
<feature type="compositionally biased region" description="Low complexity" evidence="1">
    <location>
        <begin position="288"/>
        <end position="301"/>
    </location>
</feature>
<feature type="compositionally biased region" description="Polar residues" evidence="1">
    <location>
        <begin position="1"/>
        <end position="11"/>
    </location>
</feature>
<feature type="region of interest" description="Disordered" evidence="1">
    <location>
        <begin position="416"/>
        <end position="567"/>
    </location>
</feature>
<dbReference type="EMBL" id="JAAAIL010000599">
    <property type="protein sequence ID" value="KAG0274467.1"/>
    <property type="molecule type" value="Genomic_DNA"/>
</dbReference>
<name>A0AAD4H7M6_9FUNG</name>
<feature type="compositionally biased region" description="Basic and acidic residues" evidence="1">
    <location>
        <begin position="259"/>
        <end position="287"/>
    </location>
</feature>
<dbReference type="Proteomes" id="UP001194580">
    <property type="component" value="Unassembled WGS sequence"/>
</dbReference>
<feature type="compositionally biased region" description="Low complexity" evidence="1">
    <location>
        <begin position="225"/>
        <end position="234"/>
    </location>
</feature>
<evidence type="ECO:0000313" key="2">
    <source>
        <dbReference type="EMBL" id="KAG0274467.1"/>
    </source>
</evidence>
<feature type="region of interest" description="Disordered" evidence="1">
    <location>
        <begin position="350"/>
        <end position="392"/>
    </location>
</feature>
<feature type="compositionally biased region" description="Basic and acidic residues" evidence="1">
    <location>
        <begin position="489"/>
        <end position="500"/>
    </location>
</feature>
<evidence type="ECO:0000256" key="1">
    <source>
        <dbReference type="SAM" id="MobiDB-lite"/>
    </source>
</evidence>
<feature type="compositionally biased region" description="Low complexity" evidence="1">
    <location>
        <begin position="111"/>
        <end position="125"/>
    </location>
</feature>
<protein>
    <recommendedName>
        <fullName evidence="4">Pinin/SDK/MemA protein domain-containing protein</fullName>
    </recommendedName>
</protein>
<feature type="compositionally biased region" description="Basic residues" evidence="1">
    <location>
        <begin position="46"/>
        <end position="58"/>
    </location>
</feature>
<feature type="compositionally biased region" description="Polar residues" evidence="1">
    <location>
        <begin position="511"/>
        <end position="521"/>
    </location>
</feature>
<proteinExistence type="predicted"/>
<gene>
    <name evidence="2" type="ORF">BGZ95_009736</name>
</gene>
<evidence type="ECO:0000313" key="3">
    <source>
        <dbReference type="Proteomes" id="UP001194580"/>
    </source>
</evidence>
<accession>A0AAD4H7M6</accession>
<feature type="compositionally biased region" description="Acidic residues" evidence="1">
    <location>
        <begin position="472"/>
        <end position="481"/>
    </location>
</feature>